<accession>A0A212IE94</accession>
<dbReference type="AlphaFoldDB" id="A0A212IE94"/>
<reference evidence="2" key="1">
    <citation type="submission" date="2016-04" db="EMBL/GenBank/DDBJ databases">
        <authorList>
            <person name="Evans L.H."/>
            <person name="Alamgir A."/>
            <person name="Owens N."/>
            <person name="Weber N.D."/>
            <person name="Virtaneva K."/>
            <person name="Barbian K."/>
            <person name="Babar A."/>
            <person name="Rosenke K."/>
        </authorList>
    </citation>
    <scope>NUCLEOTIDE SEQUENCE</scope>
    <source>
        <strain evidence="1">86-2</strain>
        <strain evidence="2">92-3</strain>
    </source>
</reference>
<proteinExistence type="predicted"/>
<dbReference type="EMBL" id="FLUB01000018">
    <property type="protein sequence ID" value="SBV65110.1"/>
    <property type="molecule type" value="Genomic_DNA"/>
</dbReference>
<organism evidence="2">
    <name type="scientific">uncultured Citrobacter sp</name>
    <dbReference type="NCBI Taxonomy" id="200446"/>
    <lineage>
        <taxon>Bacteria</taxon>
        <taxon>Pseudomonadati</taxon>
        <taxon>Pseudomonadota</taxon>
        <taxon>Gammaproteobacteria</taxon>
        <taxon>Enterobacterales</taxon>
        <taxon>Enterobacteriaceae</taxon>
        <taxon>Citrobacter</taxon>
        <taxon>environmental samples</taxon>
    </lineage>
</organism>
<sequence length="34" mass="3987">MDHSYADHLIDSWHNSLTGRYNFVTSCPNDIYIT</sequence>
<name>A0A212IE94_9ENTR</name>
<dbReference type="EMBL" id="FLUA01000032">
    <property type="protein sequence ID" value="SBV64235.1"/>
    <property type="molecule type" value="Genomic_DNA"/>
</dbReference>
<gene>
    <name evidence="1" type="ORF">KL86CIT2_340075</name>
    <name evidence="2" type="ORF">KM92CIT3_60174</name>
</gene>
<evidence type="ECO:0000313" key="1">
    <source>
        <dbReference type="EMBL" id="SBV64235.1"/>
    </source>
</evidence>
<evidence type="ECO:0000313" key="2">
    <source>
        <dbReference type="EMBL" id="SBV65110.1"/>
    </source>
</evidence>
<protein>
    <submittedName>
        <fullName evidence="2">Uncharacterized protein</fullName>
    </submittedName>
</protein>